<evidence type="ECO:0000313" key="1">
    <source>
        <dbReference type="EMBL" id="CAK5274944.1"/>
    </source>
</evidence>
<name>A0AAD2HVK2_9AGAR</name>
<dbReference type="EMBL" id="CAVNYO010000465">
    <property type="protein sequence ID" value="CAK5282955.1"/>
    <property type="molecule type" value="Genomic_DNA"/>
</dbReference>
<dbReference type="EMBL" id="CAVNYO010000464">
    <property type="protein sequence ID" value="CAK5282943.1"/>
    <property type="molecule type" value="Genomic_DNA"/>
</dbReference>
<proteinExistence type="predicted"/>
<evidence type="ECO:0000313" key="4">
    <source>
        <dbReference type="Proteomes" id="UP001295794"/>
    </source>
</evidence>
<gene>
    <name evidence="1" type="ORF">MYCIT1_LOCUS22379</name>
    <name evidence="2" type="ORF">MYCIT1_LOCUS35110</name>
    <name evidence="3" type="ORF">MYCIT1_LOCUS35132</name>
</gene>
<keyword evidence="4" id="KW-1185">Reference proteome</keyword>
<accession>A0AAD2HVK2</accession>
<sequence>MYHAFDALPVLIIINHPRLLDSHALINWVVVPVVVSAHFGYEWCRVFDRRGVAAGDQDDGGLPLFERVRYIPRCHYP</sequence>
<reference evidence="2" key="1">
    <citation type="submission" date="2023-11" db="EMBL/GenBank/DDBJ databases">
        <authorList>
            <person name="De Vega J J."/>
            <person name="De Vega J J."/>
        </authorList>
    </citation>
    <scope>NUCLEOTIDE SEQUENCE</scope>
</reference>
<dbReference type="AlphaFoldDB" id="A0AAD2HVK2"/>
<evidence type="ECO:0000313" key="2">
    <source>
        <dbReference type="EMBL" id="CAK5282943.1"/>
    </source>
</evidence>
<comment type="caution">
    <text evidence="2">The sequence shown here is derived from an EMBL/GenBank/DDBJ whole genome shotgun (WGS) entry which is preliminary data.</text>
</comment>
<dbReference type="EMBL" id="CAVNYO010000403">
    <property type="protein sequence ID" value="CAK5274944.1"/>
    <property type="molecule type" value="Genomic_DNA"/>
</dbReference>
<protein>
    <submittedName>
        <fullName evidence="2">Uncharacterized protein</fullName>
    </submittedName>
</protein>
<evidence type="ECO:0000313" key="3">
    <source>
        <dbReference type="EMBL" id="CAK5282955.1"/>
    </source>
</evidence>
<organism evidence="2 4">
    <name type="scientific">Mycena citricolor</name>
    <dbReference type="NCBI Taxonomy" id="2018698"/>
    <lineage>
        <taxon>Eukaryota</taxon>
        <taxon>Fungi</taxon>
        <taxon>Dikarya</taxon>
        <taxon>Basidiomycota</taxon>
        <taxon>Agaricomycotina</taxon>
        <taxon>Agaricomycetes</taxon>
        <taxon>Agaricomycetidae</taxon>
        <taxon>Agaricales</taxon>
        <taxon>Marasmiineae</taxon>
        <taxon>Mycenaceae</taxon>
        <taxon>Mycena</taxon>
    </lineage>
</organism>
<dbReference type="Proteomes" id="UP001295794">
    <property type="component" value="Unassembled WGS sequence"/>
</dbReference>